<proteinExistence type="inferred from homology"/>
<dbReference type="InterPro" id="IPR006015">
    <property type="entry name" value="Universal_stress_UspA"/>
</dbReference>
<dbReference type="Proteomes" id="UP000584374">
    <property type="component" value="Unassembled WGS sequence"/>
</dbReference>
<dbReference type="SUPFAM" id="SSF52402">
    <property type="entry name" value="Adenine nucleotide alpha hydrolases-like"/>
    <property type="match status" value="2"/>
</dbReference>
<sequence length="275" mass="29816">MATPSRPVLVGVDAFPASSEAALWAVAEAALRHADMQLVVVNDDPTLEENLRQRLQDVAGRCREHRPQVAISEHLCRGRPAAELIRRSSEAQLLVTGSRGREEPAGWLGSVSTAVATRAYCPVTVVHGPHTEFTSGPIVVGYDDSQHSGTALRFALEAAILHHTDVLAILVLRDIRNEYPWTEQSIIDIDWKRWHDEALAHLGRQLTERTEDYPGVSARAEVRRGYPIEELAEAGSAARMLVVGHRGTGGAPGLLLGSVASGVLHHAPCPVTVVR</sequence>
<dbReference type="PANTHER" id="PTHR46268">
    <property type="entry name" value="STRESS RESPONSE PROTEIN NHAX"/>
    <property type="match status" value="1"/>
</dbReference>
<dbReference type="RefSeq" id="WP_184727243.1">
    <property type="nucleotide sequence ID" value="NZ_JACHIW010000001.1"/>
</dbReference>
<comment type="similarity">
    <text evidence="1">Belongs to the universal stress protein A family.</text>
</comment>
<accession>A0A840Q7V9</accession>
<evidence type="ECO:0000259" key="2">
    <source>
        <dbReference type="Pfam" id="PF00582"/>
    </source>
</evidence>
<dbReference type="EMBL" id="JACHIW010000001">
    <property type="protein sequence ID" value="MBB5156027.1"/>
    <property type="molecule type" value="Genomic_DNA"/>
</dbReference>
<dbReference type="Pfam" id="PF00582">
    <property type="entry name" value="Usp"/>
    <property type="match status" value="2"/>
</dbReference>
<evidence type="ECO:0000313" key="4">
    <source>
        <dbReference type="Proteomes" id="UP000584374"/>
    </source>
</evidence>
<dbReference type="AlphaFoldDB" id="A0A840Q7V9"/>
<evidence type="ECO:0000313" key="3">
    <source>
        <dbReference type="EMBL" id="MBB5156027.1"/>
    </source>
</evidence>
<dbReference type="InterPro" id="IPR006016">
    <property type="entry name" value="UspA"/>
</dbReference>
<organism evidence="3 4">
    <name type="scientific">Saccharopolyspora phatthalungensis</name>
    <dbReference type="NCBI Taxonomy" id="664693"/>
    <lineage>
        <taxon>Bacteria</taxon>
        <taxon>Bacillati</taxon>
        <taxon>Actinomycetota</taxon>
        <taxon>Actinomycetes</taxon>
        <taxon>Pseudonocardiales</taxon>
        <taxon>Pseudonocardiaceae</taxon>
        <taxon>Saccharopolyspora</taxon>
    </lineage>
</organism>
<dbReference type="PRINTS" id="PR01438">
    <property type="entry name" value="UNVRSLSTRESS"/>
</dbReference>
<reference evidence="3 4" key="1">
    <citation type="submission" date="2020-08" db="EMBL/GenBank/DDBJ databases">
        <title>Sequencing the genomes of 1000 actinobacteria strains.</title>
        <authorList>
            <person name="Klenk H.-P."/>
        </authorList>
    </citation>
    <scope>NUCLEOTIDE SEQUENCE [LARGE SCALE GENOMIC DNA]</scope>
    <source>
        <strain evidence="3 4">DSM 45584</strain>
    </source>
</reference>
<gene>
    <name evidence="3" type="ORF">BJ970_003561</name>
</gene>
<dbReference type="Gene3D" id="3.40.50.620">
    <property type="entry name" value="HUPs"/>
    <property type="match status" value="2"/>
</dbReference>
<feature type="domain" description="UspA" evidence="2">
    <location>
        <begin position="137"/>
        <end position="275"/>
    </location>
</feature>
<comment type="caution">
    <text evidence="3">The sequence shown here is derived from an EMBL/GenBank/DDBJ whole genome shotgun (WGS) entry which is preliminary data.</text>
</comment>
<keyword evidence="4" id="KW-1185">Reference proteome</keyword>
<feature type="domain" description="UspA" evidence="2">
    <location>
        <begin position="6"/>
        <end position="127"/>
    </location>
</feature>
<dbReference type="PANTHER" id="PTHR46268:SF6">
    <property type="entry name" value="UNIVERSAL STRESS PROTEIN UP12"/>
    <property type="match status" value="1"/>
</dbReference>
<evidence type="ECO:0000256" key="1">
    <source>
        <dbReference type="ARBA" id="ARBA00008791"/>
    </source>
</evidence>
<dbReference type="InterPro" id="IPR014729">
    <property type="entry name" value="Rossmann-like_a/b/a_fold"/>
</dbReference>
<protein>
    <submittedName>
        <fullName evidence="3">Nucleotide-binding universal stress UspA family protein</fullName>
    </submittedName>
</protein>
<name>A0A840Q7V9_9PSEU</name>